<keyword evidence="2 4" id="KW-0378">Hydrolase</keyword>
<dbReference type="InterPro" id="IPR003697">
    <property type="entry name" value="Maf-like"/>
</dbReference>
<name>A0A378IN12_9GAMM</name>
<evidence type="ECO:0000313" key="8">
    <source>
        <dbReference type="Proteomes" id="UP000255316"/>
    </source>
</evidence>
<evidence type="ECO:0000313" key="7">
    <source>
        <dbReference type="Proteomes" id="UP000054854"/>
    </source>
</evidence>
<protein>
    <recommendedName>
        <fullName evidence="4">dTTP/UTP pyrophosphatase</fullName>
        <shortName evidence="4">dTTPase/UTPase</shortName>
        <ecNumber evidence="4">3.6.1.9</ecNumber>
    </recommendedName>
    <alternativeName>
        <fullName evidence="4">Nucleoside triphosphate pyrophosphatase</fullName>
    </alternativeName>
    <alternativeName>
        <fullName evidence="4">Nucleotide pyrophosphatase</fullName>
        <shortName evidence="4">Nucleotide PPase</shortName>
    </alternativeName>
</protein>
<dbReference type="GO" id="GO:0005737">
    <property type="term" value="C:cytoplasm"/>
    <property type="evidence" value="ECO:0007669"/>
    <property type="project" value="UniProtKB-SubCell"/>
</dbReference>
<evidence type="ECO:0000256" key="3">
    <source>
        <dbReference type="ARBA" id="ARBA00023080"/>
    </source>
</evidence>
<dbReference type="PANTHER" id="PTHR43213">
    <property type="entry name" value="BIFUNCTIONAL DTTP/UTP PYROPHOSPHATASE/METHYLTRANSFERASE PROTEIN-RELATED"/>
    <property type="match status" value="1"/>
</dbReference>
<dbReference type="PIRSF" id="PIRSF006305">
    <property type="entry name" value="Maf"/>
    <property type="match status" value="1"/>
</dbReference>
<dbReference type="Proteomes" id="UP000054854">
    <property type="component" value="Unassembled WGS sequence"/>
</dbReference>
<dbReference type="AlphaFoldDB" id="A0A378IN12"/>
<dbReference type="GO" id="GO:0009117">
    <property type="term" value="P:nucleotide metabolic process"/>
    <property type="evidence" value="ECO:0007669"/>
    <property type="project" value="UniProtKB-KW"/>
</dbReference>
<dbReference type="Gene3D" id="3.90.950.10">
    <property type="match status" value="1"/>
</dbReference>
<dbReference type="HAMAP" id="MF_00528">
    <property type="entry name" value="Maf"/>
    <property type="match status" value="1"/>
</dbReference>
<comment type="function">
    <text evidence="4">Nucleoside triphosphate pyrophosphatase that hydrolyzes dTTP and UTP. May have a dual role in cell division arrest and in preventing the incorporation of modified nucleotides into cellular nucleic acids.</text>
</comment>
<comment type="cofactor">
    <cofactor evidence="1 4">
        <name>a divalent metal cation</name>
        <dbReference type="ChEBI" id="CHEBI:60240"/>
    </cofactor>
</comment>
<keyword evidence="3 4" id="KW-0546">Nucleotide metabolism</keyword>
<reference evidence="5 7" key="1">
    <citation type="submission" date="2015-11" db="EMBL/GenBank/DDBJ databases">
        <title>Genomic analysis of 38 Legionella species identifies large and diverse effector repertoires.</title>
        <authorList>
            <person name="Burstein D."/>
            <person name="Amaro F."/>
            <person name="Zusman T."/>
            <person name="Lifshitz Z."/>
            <person name="Cohen O."/>
            <person name="Gilbert J.A."/>
            <person name="Pupko T."/>
            <person name="Shuman H.A."/>
            <person name="Segal G."/>
        </authorList>
    </citation>
    <scope>NUCLEOTIDE SEQUENCE [LARGE SCALE GENOMIC DNA]</scope>
    <source>
        <strain evidence="5 7">CDC#72-OH-14</strain>
    </source>
</reference>
<dbReference type="CDD" id="cd00555">
    <property type="entry name" value="Maf"/>
    <property type="match status" value="1"/>
</dbReference>
<dbReference type="SUPFAM" id="SSF52972">
    <property type="entry name" value="ITPase-like"/>
    <property type="match status" value="1"/>
</dbReference>
<feature type="active site" description="Proton acceptor" evidence="4">
    <location>
        <position position="104"/>
    </location>
</feature>
<proteinExistence type="inferred from homology"/>
<dbReference type="InterPro" id="IPR029001">
    <property type="entry name" value="ITPase-like_fam"/>
</dbReference>
<dbReference type="EMBL" id="LNXX01000005">
    <property type="protein sequence ID" value="KTC93433.1"/>
    <property type="molecule type" value="Genomic_DNA"/>
</dbReference>
<dbReference type="NCBIfam" id="TIGR00172">
    <property type="entry name" value="maf"/>
    <property type="match status" value="1"/>
</dbReference>
<comment type="subcellular location">
    <subcellularLocation>
        <location evidence="4">Cytoplasm</location>
    </subcellularLocation>
</comment>
<evidence type="ECO:0000313" key="5">
    <source>
        <dbReference type="EMBL" id="KTC93433.1"/>
    </source>
</evidence>
<dbReference type="EC" id="3.6.1.9" evidence="4"/>
<dbReference type="PANTHER" id="PTHR43213:SF5">
    <property type="entry name" value="BIFUNCTIONAL DTTP_UTP PYROPHOSPHATASE_METHYLTRANSFERASE PROTEIN-RELATED"/>
    <property type="match status" value="1"/>
</dbReference>
<comment type="similarity">
    <text evidence="4">Belongs to the Maf family. YhdE subfamily.</text>
</comment>
<evidence type="ECO:0000256" key="1">
    <source>
        <dbReference type="ARBA" id="ARBA00001968"/>
    </source>
</evidence>
<feature type="site" description="Important for substrate specificity" evidence="4">
    <location>
        <position position="105"/>
    </location>
</feature>
<evidence type="ECO:0000256" key="4">
    <source>
        <dbReference type="HAMAP-Rule" id="MF_00528"/>
    </source>
</evidence>
<keyword evidence="4" id="KW-0963">Cytoplasm</keyword>
<dbReference type="Pfam" id="PF02545">
    <property type="entry name" value="Maf"/>
    <property type="match status" value="1"/>
</dbReference>
<dbReference type="STRING" id="28085.Lcin_0471"/>
<comment type="caution">
    <text evidence="4">Lacks conserved residue(s) required for the propagation of feature annotation.</text>
</comment>
<organism evidence="6 8">
    <name type="scientific">Legionella cincinnatiensis</name>
    <dbReference type="NCBI Taxonomy" id="28085"/>
    <lineage>
        <taxon>Bacteria</taxon>
        <taxon>Pseudomonadati</taxon>
        <taxon>Pseudomonadota</taxon>
        <taxon>Gammaproteobacteria</taxon>
        <taxon>Legionellales</taxon>
        <taxon>Legionellaceae</taxon>
        <taxon>Legionella</taxon>
    </lineage>
</organism>
<reference evidence="6 8" key="2">
    <citation type="submission" date="2018-06" db="EMBL/GenBank/DDBJ databases">
        <authorList>
            <consortium name="Pathogen Informatics"/>
            <person name="Doyle S."/>
        </authorList>
    </citation>
    <scope>NUCLEOTIDE SEQUENCE [LARGE SCALE GENOMIC DNA]</scope>
    <source>
        <strain evidence="6 8">NCTC12438</strain>
    </source>
</reference>
<feature type="site" description="Important for substrate specificity" evidence="4">
    <location>
        <position position="189"/>
    </location>
</feature>
<comment type="catalytic activity">
    <reaction evidence="4">
        <text>dTTP + H2O = dTMP + diphosphate + H(+)</text>
        <dbReference type="Rhea" id="RHEA:28534"/>
        <dbReference type="ChEBI" id="CHEBI:15377"/>
        <dbReference type="ChEBI" id="CHEBI:15378"/>
        <dbReference type="ChEBI" id="CHEBI:33019"/>
        <dbReference type="ChEBI" id="CHEBI:37568"/>
        <dbReference type="ChEBI" id="CHEBI:63528"/>
        <dbReference type="EC" id="3.6.1.9"/>
    </reaction>
</comment>
<evidence type="ECO:0000256" key="2">
    <source>
        <dbReference type="ARBA" id="ARBA00022801"/>
    </source>
</evidence>
<feature type="site" description="Important for substrate specificity" evidence="4">
    <location>
        <position position="44"/>
    </location>
</feature>
<dbReference type="GO" id="GO:0047429">
    <property type="term" value="F:nucleoside triphosphate diphosphatase activity"/>
    <property type="evidence" value="ECO:0007669"/>
    <property type="project" value="UniProtKB-EC"/>
</dbReference>
<gene>
    <name evidence="6" type="primary">yhdE</name>
    <name evidence="5" type="ORF">Lcin_0471</name>
    <name evidence="6" type="ORF">NCTC12438_03199</name>
</gene>
<sequence length="233" mass="26788">MKYILVDYRAKTTLNNRCFKHQTINGIMKSNHQLKIVLASASPRRLQILQKHGLTAVVMPADIEEIRQENEEAKEYVTRLAREKAQTILSQVALENTDLILAADTTVVYQKHILEKPRDYEDASRMLHMLSGDSHDVYTGYALIFLPEQQWCINYVTTNITFHTLTEQQIKNYIDSKDPFDKAGGYGIQQVRDTFVKEIKGSYYNVMGLPIEEILQKISLRDSKSCKSRQNGS</sequence>
<dbReference type="Proteomes" id="UP000255316">
    <property type="component" value="Unassembled WGS sequence"/>
</dbReference>
<dbReference type="EMBL" id="UGNX01000001">
    <property type="protein sequence ID" value="STX36566.1"/>
    <property type="molecule type" value="Genomic_DNA"/>
</dbReference>
<keyword evidence="7" id="KW-1185">Reference proteome</keyword>
<accession>A0A378IN12</accession>
<evidence type="ECO:0000313" key="6">
    <source>
        <dbReference type="EMBL" id="STX36566.1"/>
    </source>
</evidence>
<comment type="catalytic activity">
    <reaction evidence="4">
        <text>UTP + H2O = UMP + diphosphate + H(+)</text>
        <dbReference type="Rhea" id="RHEA:29395"/>
        <dbReference type="ChEBI" id="CHEBI:15377"/>
        <dbReference type="ChEBI" id="CHEBI:15378"/>
        <dbReference type="ChEBI" id="CHEBI:33019"/>
        <dbReference type="ChEBI" id="CHEBI:46398"/>
        <dbReference type="ChEBI" id="CHEBI:57865"/>
        <dbReference type="EC" id="3.6.1.9"/>
    </reaction>
</comment>